<dbReference type="Gene3D" id="2.60.40.10">
    <property type="entry name" value="Immunoglobulins"/>
    <property type="match status" value="1"/>
</dbReference>
<dbReference type="Proteomes" id="UP001239462">
    <property type="component" value="Unassembled WGS sequence"/>
</dbReference>
<evidence type="ECO:0000313" key="1">
    <source>
        <dbReference type="EMBL" id="MDM4017045.1"/>
    </source>
</evidence>
<dbReference type="EMBL" id="JASZZN010000011">
    <property type="protein sequence ID" value="MDM4017045.1"/>
    <property type="molecule type" value="Genomic_DNA"/>
</dbReference>
<dbReference type="InterPro" id="IPR011467">
    <property type="entry name" value="DUF1573"/>
</dbReference>
<protein>
    <submittedName>
        <fullName evidence="1">DUF1573 domain-containing protein</fullName>
    </submittedName>
</protein>
<name>A0ABT7PKQ1_9BACT</name>
<accession>A0ABT7PKQ1</accession>
<sequence length="363" mass="39761">MLSTALEILNRLAVMLPLLTVGVSSLADEKKLGFETSHEVVLKQLSQGLYHVKVDLGELPIGMKGNVHIDLINNFDLDFPVKDLKASCGCTSVSFDKDTIAAGATVRLELALNTQMIRRNAEQAFQIRLVSGRGDRHDITLAVRYRLAGMVAFGKEMVSQEINADVKRQQLAVPFFLTPPTLPKQVSFEMSPSNDGVSAKLAPADSGWQVIIDVEPLFLPRKGFFTTLNAMNDAGETVDHMSLVFYQAKDIELSPRTLIFRGNDEKIGADGILHLHDEKDRPANDRPPSVSAKLGELKLAVKCTRIGKGIYRLHVNCDREKLAVPAEVADAGTEVSWHIVTASRVVGLSSRVHFSCIANLPTP</sequence>
<proteinExistence type="predicted"/>
<gene>
    <name evidence="1" type="ORF">QTN89_16470</name>
</gene>
<comment type="caution">
    <text evidence="1">The sequence shown here is derived from an EMBL/GenBank/DDBJ whole genome shotgun (WGS) entry which is preliminary data.</text>
</comment>
<organism evidence="1 2">
    <name type="scientific">Roseiconus lacunae</name>
    <dbReference type="NCBI Taxonomy" id="2605694"/>
    <lineage>
        <taxon>Bacteria</taxon>
        <taxon>Pseudomonadati</taxon>
        <taxon>Planctomycetota</taxon>
        <taxon>Planctomycetia</taxon>
        <taxon>Pirellulales</taxon>
        <taxon>Pirellulaceae</taxon>
        <taxon>Roseiconus</taxon>
    </lineage>
</organism>
<dbReference type="RefSeq" id="WP_289164567.1">
    <property type="nucleotide sequence ID" value="NZ_JASZZN010000011.1"/>
</dbReference>
<reference evidence="1 2" key="1">
    <citation type="submission" date="2023-06" db="EMBL/GenBank/DDBJ databases">
        <title>Roseiconus lacunae JC819 isolated from Gulf of Mannar region, Tamil Nadu.</title>
        <authorList>
            <person name="Pk S."/>
            <person name="Ch S."/>
            <person name="Ch V.R."/>
        </authorList>
    </citation>
    <scope>NUCLEOTIDE SEQUENCE [LARGE SCALE GENOMIC DNA]</scope>
    <source>
        <strain evidence="1 2">JC819</strain>
    </source>
</reference>
<keyword evidence="2" id="KW-1185">Reference proteome</keyword>
<evidence type="ECO:0000313" key="2">
    <source>
        <dbReference type="Proteomes" id="UP001239462"/>
    </source>
</evidence>
<dbReference type="InterPro" id="IPR013783">
    <property type="entry name" value="Ig-like_fold"/>
</dbReference>
<dbReference type="Pfam" id="PF07610">
    <property type="entry name" value="DUF1573"/>
    <property type="match status" value="1"/>
</dbReference>